<dbReference type="PANTHER" id="PTHR36932">
    <property type="entry name" value="CAPSULAR POLYSACCHARIDE BIOSYNTHESIS PROTEIN"/>
    <property type="match status" value="1"/>
</dbReference>
<comment type="caution">
    <text evidence="1">The sequence shown here is derived from an EMBL/GenBank/DDBJ whole genome shotgun (WGS) entry which is preliminary data.</text>
</comment>
<dbReference type="RefSeq" id="WP_167080530.1">
    <property type="nucleotide sequence ID" value="NZ_BAAADC010000001.1"/>
</dbReference>
<proteinExistence type="predicted"/>
<dbReference type="AlphaFoldDB" id="A0A846MUY5"/>
<sequence length="470" mass="52307">MAEAISLDDFRGDTGVEARRAAHLKHLYALLPEMIQRMYWPRGELDLHRTQAFRDMLAHAKTHSPWWKDRLAHIDAETATLDDLKRIPVMTKNDLMENWDSILTIPGASRAEAEAALRTHRDQFYIWEDHVLMSSGGTGGRPGIFVYDFDSLARLWASMARGFFASMLPLAQQGISIPDGVKVVSVGGEASNHGSFILGRIFSNPKNPTTLLSGWRSLPDNLDKLNALQPHFVFAYPSLVAELAEAQRHGRINIAPRAFYFGGEQLHPGIAALAQETWPEADILTCWGTTEGGGTFACRFGGYHVCEDLVAIEPVNAAGEPVAPGELSAGIYFSNFYNKALPILRYQIDDVFEFATEPCPCGSVHAKVVQVHGRTADRFVYKDVAILPATLELSVLEQPDILEYQFRQTENGAHLLYRADRPVDEARLLRRMEEALRGYGLEAPEVSVEKIDTLARSAAGKLKHYLPLAR</sequence>
<dbReference type="EMBL" id="JAASRM010000001">
    <property type="protein sequence ID" value="NIK87173.1"/>
    <property type="molecule type" value="Genomic_DNA"/>
</dbReference>
<keyword evidence="1" id="KW-0436">Ligase</keyword>
<dbReference type="GO" id="GO:0016874">
    <property type="term" value="F:ligase activity"/>
    <property type="evidence" value="ECO:0007669"/>
    <property type="project" value="UniProtKB-KW"/>
</dbReference>
<dbReference type="PANTHER" id="PTHR36932:SF1">
    <property type="entry name" value="CAPSULAR POLYSACCHARIDE BIOSYNTHESIS PROTEIN"/>
    <property type="match status" value="1"/>
</dbReference>
<evidence type="ECO:0000313" key="1">
    <source>
        <dbReference type="EMBL" id="NIK87173.1"/>
    </source>
</evidence>
<dbReference type="InterPro" id="IPR042099">
    <property type="entry name" value="ANL_N_sf"/>
</dbReference>
<accession>A0A846MUY5</accession>
<reference evidence="1 2" key="1">
    <citation type="submission" date="2020-03" db="EMBL/GenBank/DDBJ databases">
        <title>Genomic Encyclopedia of Type Strains, Phase IV (KMG-IV): sequencing the most valuable type-strain genomes for metagenomic binning, comparative biology and taxonomic classification.</title>
        <authorList>
            <person name="Goeker M."/>
        </authorList>
    </citation>
    <scope>NUCLEOTIDE SEQUENCE [LARGE SCALE GENOMIC DNA]</scope>
    <source>
        <strain evidence="1 2">DSM 19867</strain>
    </source>
</reference>
<protein>
    <submittedName>
        <fullName evidence="1">Phenylacetate-coenzyme A ligase PaaK-like adenylate-forming protein</fullName>
    </submittedName>
</protein>
<name>A0A846MUY5_9PROT</name>
<keyword evidence="2" id="KW-1185">Reference proteome</keyword>
<organism evidence="1 2">
    <name type="scientific">Rhizomicrobium palustre</name>
    <dbReference type="NCBI Taxonomy" id="189966"/>
    <lineage>
        <taxon>Bacteria</taxon>
        <taxon>Pseudomonadati</taxon>
        <taxon>Pseudomonadota</taxon>
        <taxon>Alphaproteobacteria</taxon>
        <taxon>Micropepsales</taxon>
        <taxon>Micropepsaceae</taxon>
        <taxon>Rhizomicrobium</taxon>
    </lineage>
</organism>
<dbReference type="InterPro" id="IPR053158">
    <property type="entry name" value="CapK_Type1_Caps_Biosynth"/>
</dbReference>
<evidence type="ECO:0000313" key="2">
    <source>
        <dbReference type="Proteomes" id="UP000570514"/>
    </source>
</evidence>
<dbReference type="Gene3D" id="3.40.50.12780">
    <property type="entry name" value="N-terminal domain of ligase-like"/>
    <property type="match status" value="1"/>
</dbReference>
<dbReference type="Proteomes" id="UP000570514">
    <property type="component" value="Unassembled WGS sequence"/>
</dbReference>
<dbReference type="SUPFAM" id="SSF56801">
    <property type="entry name" value="Acetyl-CoA synthetase-like"/>
    <property type="match status" value="1"/>
</dbReference>
<gene>
    <name evidence="1" type="ORF">FHS83_000491</name>
</gene>